<dbReference type="RefSeq" id="WP_119648591.1">
    <property type="nucleotide sequence ID" value="NZ_QXFI01000033.1"/>
</dbReference>
<sequence length="122" mass="14044">MKIRIKGNSVRFRLTQSEVKQLSETGSVQETTEFGAQTFQYRVQLMKGIQNLEAFYAQNGIVLSIPETDGKDWFQKEIVGFEHEMPLPEGKKLHLLVEKDFTCLENTSEDQSDNYPNPKLQC</sequence>
<dbReference type="AlphaFoldDB" id="A0A3A1NEL4"/>
<proteinExistence type="predicted"/>
<comment type="caution">
    <text evidence="1">The sequence shown here is derived from an EMBL/GenBank/DDBJ whole genome shotgun (WGS) entry which is preliminary data.</text>
</comment>
<dbReference type="InterPro" id="IPR053825">
    <property type="entry name" value="DUF7009"/>
</dbReference>
<dbReference type="Proteomes" id="UP000266691">
    <property type="component" value="Unassembled WGS sequence"/>
</dbReference>
<evidence type="ECO:0000313" key="1">
    <source>
        <dbReference type="EMBL" id="RIV43131.1"/>
    </source>
</evidence>
<gene>
    <name evidence="1" type="ORF">D2V05_16140</name>
    <name evidence="2" type="ORF">FQ017_16000</name>
</gene>
<reference evidence="2 4" key="2">
    <citation type="submission" date="2019-07" db="EMBL/GenBank/DDBJ databases">
        <title>Draft genome of two Muricauda strains isolated from deep sea.</title>
        <authorList>
            <person name="Sun C."/>
        </authorList>
    </citation>
    <scope>NUCLEOTIDE SEQUENCE [LARGE SCALE GENOMIC DNA]</scope>
    <source>
        <strain evidence="2 4">72</strain>
    </source>
</reference>
<evidence type="ECO:0000313" key="4">
    <source>
        <dbReference type="Proteomes" id="UP000321621"/>
    </source>
</evidence>
<organism evidence="1 3">
    <name type="scientific">Flagellimonas pelagia</name>
    <dbReference type="NCBI Taxonomy" id="2306998"/>
    <lineage>
        <taxon>Bacteria</taxon>
        <taxon>Pseudomonadati</taxon>
        <taxon>Bacteroidota</taxon>
        <taxon>Flavobacteriia</taxon>
        <taxon>Flavobacteriales</taxon>
        <taxon>Flavobacteriaceae</taxon>
        <taxon>Flagellimonas</taxon>
    </lineage>
</organism>
<dbReference type="OrthoDB" id="7060517at2"/>
<evidence type="ECO:0000313" key="3">
    <source>
        <dbReference type="Proteomes" id="UP000266691"/>
    </source>
</evidence>
<protein>
    <submittedName>
        <fullName evidence="1">Uncharacterized protein</fullName>
    </submittedName>
</protein>
<dbReference type="EMBL" id="QXFI01000033">
    <property type="protein sequence ID" value="RIV43131.1"/>
    <property type="molecule type" value="Genomic_DNA"/>
</dbReference>
<evidence type="ECO:0000313" key="2">
    <source>
        <dbReference type="EMBL" id="TXJ92333.1"/>
    </source>
</evidence>
<keyword evidence="4" id="KW-1185">Reference proteome</keyword>
<dbReference type="Proteomes" id="UP000321621">
    <property type="component" value="Unassembled WGS sequence"/>
</dbReference>
<name>A0A3A1NEL4_9FLAO</name>
<dbReference type="Pfam" id="PF22668">
    <property type="entry name" value="DUF7009"/>
    <property type="match status" value="1"/>
</dbReference>
<reference evidence="1 3" key="1">
    <citation type="submission" date="2018-08" db="EMBL/GenBank/DDBJ databases">
        <title>Proposal of Muricauda 72 sp.nov. and Muricauda NH166 sp.nov., isolated from seawater.</title>
        <authorList>
            <person name="Cheng H."/>
            <person name="Wu Y.-H."/>
            <person name="Guo L.-L."/>
            <person name="Xu X.-W."/>
        </authorList>
    </citation>
    <scope>NUCLEOTIDE SEQUENCE [LARGE SCALE GENOMIC DNA]</scope>
    <source>
        <strain evidence="1 3">72</strain>
    </source>
</reference>
<accession>A0A3A1NEL4</accession>
<dbReference type="EMBL" id="VNWK01000033">
    <property type="protein sequence ID" value="TXJ92333.1"/>
    <property type="molecule type" value="Genomic_DNA"/>
</dbReference>